<evidence type="ECO:0000256" key="6">
    <source>
        <dbReference type="ARBA" id="ARBA00022839"/>
    </source>
</evidence>
<evidence type="ECO:0000256" key="8">
    <source>
        <dbReference type="ARBA" id="ARBA00023204"/>
    </source>
</evidence>
<dbReference type="VEuPathDB" id="TrichDB:TVAGG3_0811690"/>
<evidence type="ECO:0000256" key="1">
    <source>
        <dbReference type="ARBA" id="ARBA00004123"/>
    </source>
</evidence>
<keyword evidence="2" id="KW-0540">Nuclease</keyword>
<dbReference type="Gene3D" id="1.10.150.20">
    <property type="entry name" value="5' to 3' exonuclease, C-terminal subdomain"/>
    <property type="match status" value="1"/>
</dbReference>
<evidence type="ECO:0000256" key="2">
    <source>
        <dbReference type="ARBA" id="ARBA00022722"/>
    </source>
</evidence>
<dbReference type="CDD" id="cd09901">
    <property type="entry name" value="H3TH_FEN1-like"/>
    <property type="match status" value="1"/>
</dbReference>
<dbReference type="GO" id="GO:0003677">
    <property type="term" value="F:DNA binding"/>
    <property type="evidence" value="ECO:0007669"/>
    <property type="project" value="UniProtKB-KW"/>
</dbReference>
<dbReference type="InterPro" id="IPR019974">
    <property type="entry name" value="XPG_CS"/>
</dbReference>
<proteinExistence type="predicted"/>
<dbReference type="SUPFAM" id="SSF47807">
    <property type="entry name" value="5' to 3' exonuclease, C-terminal subdomain"/>
    <property type="match status" value="1"/>
</dbReference>
<keyword evidence="14" id="KW-1185">Reference proteome</keyword>
<dbReference type="PRINTS" id="PR00853">
    <property type="entry name" value="XPGRADSUPER"/>
</dbReference>
<dbReference type="InterPro" id="IPR006085">
    <property type="entry name" value="XPG_DNA_repair_N"/>
</dbReference>
<evidence type="ECO:0000256" key="7">
    <source>
        <dbReference type="ARBA" id="ARBA00023125"/>
    </source>
</evidence>
<dbReference type="CDD" id="cd09857">
    <property type="entry name" value="PIN_EXO1"/>
    <property type="match status" value="1"/>
</dbReference>
<dbReference type="GO" id="GO:0046872">
    <property type="term" value="F:metal ion binding"/>
    <property type="evidence" value="ECO:0007669"/>
    <property type="project" value="InterPro"/>
</dbReference>
<dbReference type="InterPro" id="IPR044752">
    <property type="entry name" value="PIN-like_EXO1"/>
</dbReference>
<evidence type="ECO:0000259" key="12">
    <source>
        <dbReference type="SMART" id="SM00485"/>
    </source>
</evidence>
<dbReference type="InParanoid" id="A2DAM0"/>
<evidence type="ECO:0000256" key="3">
    <source>
        <dbReference type="ARBA" id="ARBA00022759"/>
    </source>
</evidence>
<feature type="domain" description="XPG N-terminal" evidence="12">
    <location>
        <begin position="1"/>
        <end position="99"/>
    </location>
</feature>
<protein>
    <submittedName>
        <fullName evidence="13">XPG N-terminal domain containing protein</fullName>
    </submittedName>
</protein>
<dbReference type="SUPFAM" id="SSF88723">
    <property type="entry name" value="PIN domain-like"/>
    <property type="match status" value="1"/>
</dbReference>
<dbReference type="PROSITE" id="PS00842">
    <property type="entry name" value="XPG_2"/>
    <property type="match status" value="1"/>
</dbReference>
<dbReference type="Proteomes" id="UP000001542">
    <property type="component" value="Unassembled WGS sequence"/>
</dbReference>
<sequence length="317" mass="35941">MGINNLLPSVKPVVKHGHISLFSGKRIAIDGYVWLHRSAFACAKQLLEDPSTPLILNYCKKNIEMLKSNGLQPYFVFDGRPLPGKAETNKERKEIREEAKKSIESGESDDQMTYAKTVTITHATVKVLIDYLKEIGIPYIVAPFEADAQLAYLCRNNYADIVLTEDTDLICYKSPVTLFKLDSKGNVDYVIYQELIDFLGLSSDQFTQFCILITDVYGKHIRMMGFKTALDLMKKLGDAHQVIDFARSKPKFTVPEGYEQTFDQSYLIFNHQIVYDPNTESTVHLTPTTNNNPIMGSTMDREMLKKLVTGEIDPFTL</sequence>
<keyword evidence="7" id="KW-0238">DNA-binding</keyword>
<accession>A2DAM0</accession>
<dbReference type="OrthoDB" id="26491at2759"/>
<dbReference type="GO" id="GO:0005634">
    <property type="term" value="C:nucleus"/>
    <property type="evidence" value="ECO:0007669"/>
    <property type="project" value="UniProtKB-SubCell"/>
</dbReference>
<dbReference type="SMR" id="A2DAM0"/>
<dbReference type="SMART" id="SM00484">
    <property type="entry name" value="XPGI"/>
    <property type="match status" value="1"/>
</dbReference>
<dbReference type="GO" id="GO:0017108">
    <property type="term" value="F:5'-flap endonuclease activity"/>
    <property type="evidence" value="ECO:0000318"/>
    <property type="project" value="GO_Central"/>
</dbReference>
<comment type="subcellular location">
    <subcellularLocation>
        <location evidence="1">Nucleus</location>
    </subcellularLocation>
</comment>
<dbReference type="AlphaFoldDB" id="A2DAM0"/>
<dbReference type="VEuPathDB" id="TrichDB:TVAG_035460"/>
<reference evidence="13" key="1">
    <citation type="submission" date="2006-10" db="EMBL/GenBank/DDBJ databases">
        <authorList>
            <person name="Amadeo P."/>
            <person name="Zhao Q."/>
            <person name="Wortman J."/>
            <person name="Fraser-Liggett C."/>
            <person name="Carlton J."/>
        </authorList>
    </citation>
    <scope>NUCLEOTIDE SEQUENCE</scope>
    <source>
        <strain evidence="13">G3</strain>
    </source>
</reference>
<keyword evidence="5" id="KW-0378">Hydrolase</keyword>
<dbReference type="SMART" id="SM00485">
    <property type="entry name" value="XPGN"/>
    <property type="match status" value="1"/>
</dbReference>
<feature type="compositionally biased region" description="Basic and acidic residues" evidence="10">
    <location>
        <begin position="87"/>
        <end position="104"/>
    </location>
</feature>
<dbReference type="PANTHER" id="PTHR11081:SF65">
    <property type="entry name" value="DNA DAMAGE-INDUCIBLE PROTEIN DIN7-RELATED"/>
    <property type="match status" value="1"/>
</dbReference>
<dbReference type="PANTHER" id="PTHR11081">
    <property type="entry name" value="FLAP ENDONUCLEASE FAMILY MEMBER"/>
    <property type="match status" value="1"/>
</dbReference>
<evidence type="ECO:0000313" key="13">
    <source>
        <dbReference type="EMBL" id="EAY22523.1"/>
    </source>
</evidence>
<keyword evidence="9" id="KW-0539">Nucleus</keyword>
<organism evidence="13 14">
    <name type="scientific">Trichomonas vaginalis (strain ATCC PRA-98 / G3)</name>
    <dbReference type="NCBI Taxonomy" id="412133"/>
    <lineage>
        <taxon>Eukaryota</taxon>
        <taxon>Metamonada</taxon>
        <taxon>Parabasalia</taxon>
        <taxon>Trichomonadida</taxon>
        <taxon>Trichomonadidae</taxon>
        <taxon>Trichomonas</taxon>
    </lineage>
</organism>
<evidence type="ECO:0000259" key="11">
    <source>
        <dbReference type="SMART" id="SM00484"/>
    </source>
</evidence>
<dbReference type="InterPro" id="IPR006086">
    <property type="entry name" value="XPG-I_dom"/>
</dbReference>
<keyword evidence="8" id="KW-0234">DNA repair</keyword>
<evidence type="ECO:0000256" key="10">
    <source>
        <dbReference type="SAM" id="MobiDB-lite"/>
    </source>
</evidence>
<keyword evidence="3" id="KW-0255">Endonuclease</keyword>
<dbReference type="Gene3D" id="3.40.50.1010">
    <property type="entry name" value="5'-nuclease"/>
    <property type="match status" value="1"/>
</dbReference>
<dbReference type="STRING" id="5722.A2DAM0"/>
<evidence type="ECO:0000313" key="14">
    <source>
        <dbReference type="Proteomes" id="UP000001542"/>
    </source>
</evidence>
<dbReference type="EMBL" id="DS113183">
    <property type="protein sequence ID" value="EAY22523.1"/>
    <property type="molecule type" value="Genomic_DNA"/>
</dbReference>
<name>A2DAM0_TRIV3</name>
<dbReference type="InterPro" id="IPR036279">
    <property type="entry name" value="5-3_exonuclease_C_sf"/>
</dbReference>
<dbReference type="FunFam" id="3.40.50.1010:FF:000111">
    <property type="entry name" value="Exonuclease 1"/>
    <property type="match status" value="1"/>
</dbReference>
<reference evidence="13" key="2">
    <citation type="journal article" date="2007" name="Science">
        <title>Draft genome sequence of the sexually transmitted pathogen Trichomonas vaginalis.</title>
        <authorList>
            <person name="Carlton J.M."/>
            <person name="Hirt R.P."/>
            <person name="Silva J.C."/>
            <person name="Delcher A.L."/>
            <person name="Schatz M."/>
            <person name="Zhao Q."/>
            <person name="Wortman J.R."/>
            <person name="Bidwell S.L."/>
            <person name="Alsmark U.C.M."/>
            <person name="Besteiro S."/>
            <person name="Sicheritz-Ponten T."/>
            <person name="Noel C.J."/>
            <person name="Dacks J.B."/>
            <person name="Foster P.G."/>
            <person name="Simillion C."/>
            <person name="Van de Peer Y."/>
            <person name="Miranda-Saavedra D."/>
            <person name="Barton G.J."/>
            <person name="Westrop G.D."/>
            <person name="Mueller S."/>
            <person name="Dessi D."/>
            <person name="Fiori P.L."/>
            <person name="Ren Q."/>
            <person name="Paulsen I."/>
            <person name="Zhang H."/>
            <person name="Bastida-Corcuera F.D."/>
            <person name="Simoes-Barbosa A."/>
            <person name="Brown M.T."/>
            <person name="Hayes R.D."/>
            <person name="Mukherjee M."/>
            <person name="Okumura C.Y."/>
            <person name="Schneider R."/>
            <person name="Smith A.J."/>
            <person name="Vanacova S."/>
            <person name="Villalvazo M."/>
            <person name="Haas B.J."/>
            <person name="Pertea M."/>
            <person name="Feldblyum T.V."/>
            <person name="Utterback T.R."/>
            <person name="Shu C.L."/>
            <person name="Osoegawa K."/>
            <person name="de Jong P.J."/>
            <person name="Hrdy I."/>
            <person name="Horvathova L."/>
            <person name="Zubacova Z."/>
            <person name="Dolezal P."/>
            <person name="Malik S.B."/>
            <person name="Logsdon J.M. Jr."/>
            <person name="Henze K."/>
            <person name="Gupta A."/>
            <person name="Wang C.C."/>
            <person name="Dunne R.L."/>
            <person name="Upcroft J.A."/>
            <person name="Upcroft P."/>
            <person name="White O."/>
            <person name="Salzberg S.L."/>
            <person name="Tang P."/>
            <person name="Chiu C.-H."/>
            <person name="Lee Y.-S."/>
            <person name="Embley T.M."/>
            <person name="Coombs G.H."/>
            <person name="Mottram J.C."/>
            <person name="Tachezy J."/>
            <person name="Fraser-Liggett C.M."/>
            <person name="Johnson P.J."/>
        </authorList>
    </citation>
    <scope>NUCLEOTIDE SEQUENCE [LARGE SCALE GENOMIC DNA]</scope>
    <source>
        <strain evidence="13">G3</strain>
    </source>
</reference>
<dbReference type="Pfam" id="PF00867">
    <property type="entry name" value="XPG_I"/>
    <property type="match status" value="1"/>
</dbReference>
<gene>
    <name evidence="13" type="ORF">TVAG_035460</name>
</gene>
<dbReference type="InterPro" id="IPR029060">
    <property type="entry name" value="PIN-like_dom_sf"/>
</dbReference>
<evidence type="ECO:0000256" key="4">
    <source>
        <dbReference type="ARBA" id="ARBA00022763"/>
    </source>
</evidence>
<dbReference type="eggNOG" id="KOG2518">
    <property type="taxonomic scope" value="Eukaryota"/>
</dbReference>
<dbReference type="RefSeq" id="XP_001583509.1">
    <property type="nucleotide sequence ID" value="XM_001583459.1"/>
</dbReference>
<evidence type="ECO:0000256" key="9">
    <source>
        <dbReference type="ARBA" id="ARBA00023242"/>
    </source>
</evidence>
<feature type="domain" description="XPG-I" evidence="11">
    <location>
        <begin position="133"/>
        <end position="201"/>
    </location>
</feature>
<dbReference type="Pfam" id="PF00752">
    <property type="entry name" value="XPG_N"/>
    <property type="match status" value="1"/>
</dbReference>
<dbReference type="GO" id="GO:0004527">
    <property type="term" value="F:exonuclease activity"/>
    <property type="evidence" value="ECO:0007669"/>
    <property type="project" value="UniProtKB-KW"/>
</dbReference>
<evidence type="ECO:0000256" key="5">
    <source>
        <dbReference type="ARBA" id="ARBA00022801"/>
    </source>
</evidence>
<dbReference type="GO" id="GO:0006281">
    <property type="term" value="P:DNA repair"/>
    <property type="evidence" value="ECO:0007669"/>
    <property type="project" value="UniProtKB-KW"/>
</dbReference>
<feature type="region of interest" description="Disordered" evidence="10">
    <location>
        <begin position="85"/>
        <end position="107"/>
    </location>
</feature>
<dbReference type="KEGG" id="tva:5468078"/>
<dbReference type="OMA" id="DCITTED"/>
<dbReference type="InterPro" id="IPR006084">
    <property type="entry name" value="XPG/Rad2"/>
</dbReference>
<keyword evidence="6" id="KW-0269">Exonuclease</keyword>
<keyword evidence="4" id="KW-0227">DNA damage</keyword>